<evidence type="ECO:0000313" key="2">
    <source>
        <dbReference type="EMBL" id="NEX18819.1"/>
    </source>
</evidence>
<sequence>MREPDLDFTDNDFSLPAQGRLAQGRLAAARNMGRRCAEVLADRLAPGSPSSYRTRLQAGLQGSHSSMP</sequence>
<gene>
    <name evidence="2" type="ORF">G3480_00535</name>
</gene>
<proteinExistence type="predicted"/>
<reference evidence="2 3" key="2">
    <citation type="submission" date="2020-02" db="EMBL/GenBank/DDBJ databases">
        <title>Genome sequences of Thiorhodococcus mannitoliphagus and Thiorhodococcus minor, purple sulfur photosynthetic bacteria in the gammaproteobacterial family, Chromatiaceae.</title>
        <authorList>
            <person name="Aviles F.A."/>
            <person name="Meyer T.E."/>
            <person name="Kyndt J.A."/>
        </authorList>
    </citation>
    <scope>NUCLEOTIDE SEQUENCE [LARGE SCALE GENOMIC DNA]</scope>
    <source>
        <strain evidence="2 3">DSM 18266</strain>
    </source>
</reference>
<evidence type="ECO:0000313" key="3">
    <source>
        <dbReference type="Proteomes" id="UP000471640"/>
    </source>
</evidence>
<keyword evidence="3" id="KW-1185">Reference proteome</keyword>
<organism evidence="2 3">
    <name type="scientific">Thiorhodococcus mannitoliphagus</name>
    <dbReference type="NCBI Taxonomy" id="329406"/>
    <lineage>
        <taxon>Bacteria</taxon>
        <taxon>Pseudomonadati</taxon>
        <taxon>Pseudomonadota</taxon>
        <taxon>Gammaproteobacteria</taxon>
        <taxon>Chromatiales</taxon>
        <taxon>Chromatiaceae</taxon>
        <taxon>Thiorhodococcus</taxon>
    </lineage>
</organism>
<protein>
    <submittedName>
        <fullName evidence="2">Uncharacterized protein</fullName>
    </submittedName>
</protein>
<reference evidence="3" key="1">
    <citation type="journal article" date="2020" name="Microbiol. Resour. Announc.">
        <title>Draft Genome Sequences of Thiorhodococcus mannitoliphagus and Thiorhodococcus minor, Purple Sulfur Photosynthetic Bacteria in the Gammaproteobacterial Family Chromatiaceae.</title>
        <authorList>
            <person name="Aviles F.A."/>
            <person name="Meyer T.E."/>
            <person name="Kyndt J.A."/>
        </authorList>
    </citation>
    <scope>NUCLEOTIDE SEQUENCE [LARGE SCALE GENOMIC DNA]</scope>
    <source>
        <strain evidence="3">DSM 18266</strain>
    </source>
</reference>
<feature type="compositionally biased region" description="Polar residues" evidence="1">
    <location>
        <begin position="48"/>
        <end position="68"/>
    </location>
</feature>
<dbReference type="AlphaFoldDB" id="A0A6P1DLM4"/>
<dbReference type="EMBL" id="JAAIJR010000001">
    <property type="protein sequence ID" value="NEX18819.1"/>
    <property type="molecule type" value="Genomic_DNA"/>
</dbReference>
<dbReference type="Proteomes" id="UP000471640">
    <property type="component" value="Unassembled WGS sequence"/>
</dbReference>
<feature type="region of interest" description="Disordered" evidence="1">
    <location>
        <begin position="46"/>
        <end position="68"/>
    </location>
</feature>
<comment type="caution">
    <text evidence="2">The sequence shown here is derived from an EMBL/GenBank/DDBJ whole genome shotgun (WGS) entry which is preliminary data.</text>
</comment>
<dbReference type="RefSeq" id="WP_164651700.1">
    <property type="nucleotide sequence ID" value="NZ_JAAIJR010000001.1"/>
</dbReference>
<evidence type="ECO:0000256" key="1">
    <source>
        <dbReference type="SAM" id="MobiDB-lite"/>
    </source>
</evidence>
<accession>A0A6P1DLM4</accession>
<name>A0A6P1DLM4_9GAMM</name>